<feature type="region of interest" description="Disordered" evidence="2">
    <location>
        <begin position="391"/>
        <end position="416"/>
    </location>
</feature>
<dbReference type="CTD" id="149483"/>
<dbReference type="PANTHER" id="PTHR33820">
    <property type="entry name" value="COILED-COIL DOMAIN-CONTAINING PROTEIN 17"/>
    <property type="match status" value="1"/>
</dbReference>
<dbReference type="GeneID" id="117664122"/>
<organism evidence="3 4">
    <name type="scientific">Pantherophis guttatus</name>
    <name type="common">Corn snake</name>
    <name type="synonym">Elaphe guttata</name>
    <dbReference type="NCBI Taxonomy" id="94885"/>
    <lineage>
        <taxon>Eukaryota</taxon>
        <taxon>Metazoa</taxon>
        <taxon>Chordata</taxon>
        <taxon>Craniata</taxon>
        <taxon>Vertebrata</taxon>
        <taxon>Euteleostomi</taxon>
        <taxon>Lepidosauria</taxon>
        <taxon>Squamata</taxon>
        <taxon>Bifurcata</taxon>
        <taxon>Unidentata</taxon>
        <taxon>Episquamata</taxon>
        <taxon>Toxicofera</taxon>
        <taxon>Serpentes</taxon>
        <taxon>Colubroidea</taxon>
        <taxon>Colubridae</taxon>
        <taxon>Colubrinae</taxon>
        <taxon>Pantherophis</taxon>
    </lineage>
</organism>
<dbReference type="PANTHER" id="PTHR33820:SF4">
    <property type="entry name" value="COILED-COIL DOMAIN-CONTAINING PROTEIN 17"/>
    <property type="match status" value="1"/>
</dbReference>
<proteinExistence type="predicted"/>
<evidence type="ECO:0000256" key="1">
    <source>
        <dbReference type="SAM" id="Coils"/>
    </source>
</evidence>
<evidence type="ECO:0000313" key="3">
    <source>
        <dbReference type="Proteomes" id="UP001652622"/>
    </source>
</evidence>
<reference evidence="4" key="1">
    <citation type="submission" date="2025-08" db="UniProtKB">
        <authorList>
            <consortium name="RefSeq"/>
        </authorList>
    </citation>
    <scope>IDENTIFICATION</scope>
    <source>
        <tissue evidence="4">Blood</tissue>
    </source>
</reference>
<gene>
    <name evidence="4" type="primary">CCDC17</name>
</gene>
<dbReference type="KEGG" id="pgut:117664122"/>
<feature type="coiled-coil region" evidence="1">
    <location>
        <begin position="317"/>
        <end position="344"/>
    </location>
</feature>
<feature type="compositionally biased region" description="Pro residues" evidence="2">
    <location>
        <begin position="398"/>
        <end position="416"/>
    </location>
</feature>
<dbReference type="OMA" id="DPSYRVC"/>
<evidence type="ECO:0000313" key="4">
    <source>
        <dbReference type="RefSeq" id="XP_034270811.1"/>
    </source>
</evidence>
<feature type="region of interest" description="Disordered" evidence="2">
    <location>
        <begin position="669"/>
        <end position="690"/>
    </location>
</feature>
<keyword evidence="1" id="KW-0175">Coiled coil</keyword>
<feature type="coiled-coil region" evidence="1">
    <location>
        <begin position="141"/>
        <end position="175"/>
    </location>
</feature>
<keyword evidence="3" id="KW-1185">Reference proteome</keyword>
<dbReference type="RefSeq" id="XP_034270811.1">
    <property type="nucleotide sequence ID" value="XM_034414920.2"/>
</dbReference>
<dbReference type="InterPro" id="IPR038800">
    <property type="entry name" value="CCDC17"/>
</dbReference>
<feature type="region of interest" description="Disordered" evidence="2">
    <location>
        <begin position="79"/>
        <end position="98"/>
    </location>
</feature>
<accession>A0A6P9BS30</accession>
<dbReference type="AlphaFoldDB" id="A0A6P9BS30"/>
<evidence type="ECO:0000256" key="2">
    <source>
        <dbReference type="SAM" id="MobiDB-lite"/>
    </source>
</evidence>
<dbReference type="InParanoid" id="A0A6P9BS30"/>
<protein>
    <submittedName>
        <fullName evidence="4">Coiled-coil domain-containing protein 17</fullName>
    </submittedName>
</protein>
<feature type="compositionally biased region" description="Basic and acidic residues" evidence="2">
    <location>
        <begin position="79"/>
        <end position="97"/>
    </location>
</feature>
<dbReference type="Proteomes" id="UP001652622">
    <property type="component" value="Unplaced"/>
</dbReference>
<name>A0A6P9BS30_PANGU</name>
<sequence length="918" mass="104021">MTDKTFFHCCNCEMGFRSRRLLEKHTEKFCIGREMAMNIKYRHRQAQHKGKEPKKTEMADSMLHVSKLERDNFRYIKGNGEHEQQVHNVRSSDDSGRVSDNQALKKLTEEFHKLRTSLEGTLPTFRTLQNENQIPHQQEYCQRHKQIVDAHERQLAEIQASNQHLEQQKDEIHTRLSELKLGNSSSSQIEELLMELNTQEKKNKLTLNALSEQVKLLQVATGNRRNLDSATNRKTHSIVNKMDENAIFKSMVFPAAIGPLSSEIQMLYLTYLQSGGSDHHIIRQMYELQLEATALEKNGTKPEQSGRKKKYEDGLNSKTLDAELLSVELENQRLEDEILKMKILKDRRRMENGSLDLELDKLQQVHMAEMAQLHAEIGRLRHNIERRKVQWSRRGSPPLLPPPIAPPLPPPPPPHLGLPDPTILTRNMDPMGSSATGINQYFLDPSDTLGPAPYDPVSGFVIFYDFLLGLDPMFYHVRLVSGLYRNGQQLGKSTPLPIVSSDMGHSPQSLMDRQRACCAILAARQPVPRILPSTSISLVAELQASGGFDVYGQEIQNLSPRGWAKTNIFDHLHQVMSGHWKVPIRVLPVKPGLTEEQLNGVPQVGKAELYLRLVNARDADMQSMADIQPGRASLYKYLPAASSSTAPPIDFPPTQHSFHPAPTSLSFSASPYTGLVDPPPNQEQSVQLKSNERGEKISLNPIPKQRNYRQPKETRLGIILDKVKGAPPGNGAIRLTGYHQKTGRMICTSNSGFNYCTNFIRSDTKYSYFIFGEEQVIFWDVMPQEDMILVARFYHCPKGREASAFWDNKFTSHYPSLGSEQWLAAWAVFRLTKRLESCEVMFAGAKKEEESRMTTWNIGTHTLSLYQCPVPPITVLPTVPAEHKMYGDATLRLHIFSTQKPELPFPPELPATLDPTEA</sequence>